<dbReference type="GO" id="GO:0016616">
    <property type="term" value="F:oxidoreductase activity, acting on the CH-OH group of donors, NAD or NADP as acceptor"/>
    <property type="evidence" value="ECO:0007669"/>
    <property type="project" value="InterPro"/>
</dbReference>
<feature type="non-terminal residue" evidence="2">
    <location>
        <position position="227"/>
    </location>
</feature>
<gene>
    <name evidence="2" type="ORF">METZ01_LOCUS218740</name>
</gene>
<protein>
    <recommendedName>
        <fullName evidence="1">Lactate/malate dehydrogenase N-terminal domain-containing protein</fullName>
    </recommendedName>
</protein>
<organism evidence="2">
    <name type="scientific">marine metagenome</name>
    <dbReference type="NCBI Taxonomy" id="408172"/>
    <lineage>
        <taxon>unclassified sequences</taxon>
        <taxon>metagenomes</taxon>
        <taxon>ecological metagenomes</taxon>
    </lineage>
</organism>
<evidence type="ECO:0000313" key="2">
    <source>
        <dbReference type="EMBL" id="SVB65886.1"/>
    </source>
</evidence>
<dbReference type="PRINTS" id="PR00086">
    <property type="entry name" value="LLDHDRGNASE"/>
</dbReference>
<evidence type="ECO:0000259" key="1">
    <source>
        <dbReference type="Pfam" id="PF00056"/>
    </source>
</evidence>
<sequence>VSIVAIVGADTLGGSIAHKIAVRDRFAEVRLIDDLGDVAAGKALDIRQASPLEHFHTKVTAHANLDAVSDATVIVLAGAVRAVETAGEKNADLSTLEKLLVFNRRAVIICASVSHRRLVELGVGTLGIPRAQLIGSAATALQAALQAIVAVELRCSSSEVSLAVLGKPPNHLVVPWSTVTVRGFLLSQQITPVRFSRLKARARLIWPPGPYTLASATTRVCETIINC</sequence>
<accession>A0A382FS15</accession>
<dbReference type="GO" id="GO:0019752">
    <property type="term" value="P:carboxylic acid metabolic process"/>
    <property type="evidence" value="ECO:0007669"/>
    <property type="project" value="InterPro"/>
</dbReference>
<dbReference type="InterPro" id="IPR036291">
    <property type="entry name" value="NAD(P)-bd_dom_sf"/>
</dbReference>
<dbReference type="SUPFAM" id="SSF51735">
    <property type="entry name" value="NAD(P)-binding Rossmann-fold domains"/>
    <property type="match status" value="1"/>
</dbReference>
<feature type="non-terminal residue" evidence="2">
    <location>
        <position position="1"/>
    </location>
</feature>
<name>A0A382FS15_9ZZZZ</name>
<reference evidence="2" key="1">
    <citation type="submission" date="2018-05" db="EMBL/GenBank/DDBJ databases">
        <authorList>
            <person name="Lanie J.A."/>
            <person name="Ng W.-L."/>
            <person name="Kazmierczak K.M."/>
            <person name="Andrzejewski T.M."/>
            <person name="Davidsen T.M."/>
            <person name="Wayne K.J."/>
            <person name="Tettelin H."/>
            <person name="Glass J.I."/>
            <person name="Rusch D."/>
            <person name="Podicherti R."/>
            <person name="Tsui H.-C.T."/>
            <person name="Winkler M.E."/>
        </authorList>
    </citation>
    <scope>NUCLEOTIDE SEQUENCE</scope>
</reference>
<dbReference type="AlphaFoldDB" id="A0A382FS15"/>
<dbReference type="InterPro" id="IPR001236">
    <property type="entry name" value="Lactate/malate_DH_N"/>
</dbReference>
<feature type="domain" description="Lactate/malate dehydrogenase N-terminal" evidence="1">
    <location>
        <begin position="4"/>
        <end position="93"/>
    </location>
</feature>
<dbReference type="InterPro" id="IPR001557">
    <property type="entry name" value="L-lactate/malate_DH"/>
</dbReference>
<proteinExistence type="predicted"/>
<dbReference type="Pfam" id="PF00056">
    <property type="entry name" value="Ldh_1_N"/>
    <property type="match status" value="1"/>
</dbReference>
<dbReference type="Gene3D" id="3.40.50.720">
    <property type="entry name" value="NAD(P)-binding Rossmann-like Domain"/>
    <property type="match status" value="1"/>
</dbReference>
<dbReference type="EMBL" id="UINC01051569">
    <property type="protein sequence ID" value="SVB65886.1"/>
    <property type="molecule type" value="Genomic_DNA"/>
</dbReference>